<name>A0A9P5C224_9PLEO</name>
<gene>
    <name evidence="2" type="ORF">E8E12_008249</name>
</gene>
<dbReference type="Proteomes" id="UP000758155">
    <property type="component" value="Unassembled WGS sequence"/>
</dbReference>
<protein>
    <submittedName>
        <fullName evidence="2">Uncharacterized protein</fullName>
    </submittedName>
</protein>
<comment type="caution">
    <text evidence="2">The sequence shown here is derived from an EMBL/GenBank/DDBJ whole genome shotgun (WGS) entry which is preliminary data.</text>
</comment>
<feature type="compositionally biased region" description="Acidic residues" evidence="1">
    <location>
        <begin position="160"/>
        <end position="169"/>
    </location>
</feature>
<dbReference type="OrthoDB" id="5418867at2759"/>
<feature type="compositionally biased region" description="Polar residues" evidence="1">
    <location>
        <begin position="148"/>
        <end position="157"/>
    </location>
</feature>
<feature type="compositionally biased region" description="Low complexity" evidence="1">
    <location>
        <begin position="60"/>
        <end position="75"/>
    </location>
</feature>
<evidence type="ECO:0000256" key="1">
    <source>
        <dbReference type="SAM" id="MobiDB-lite"/>
    </source>
</evidence>
<proteinExistence type="predicted"/>
<sequence>MILRGIFAFHEIKNSQPLLEYLAKEIGEGCTPKAVSHRLTSLRKSGKMVNSGSPNSTPIKKAATSRASRASASKRGGMKGSKGKKTSDADTTSEDEEPVASQSMGRKRGRTFCAPRSYAESDATTGDEEGEFTLMPKKVKVEPVEQEGVTSTANNNAPLEENDEGVAFI</sequence>
<evidence type="ECO:0000313" key="3">
    <source>
        <dbReference type="Proteomes" id="UP000758155"/>
    </source>
</evidence>
<organism evidence="2 3">
    <name type="scientific">Didymella heteroderae</name>
    <dbReference type="NCBI Taxonomy" id="1769908"/>
    <lineage>
        <taxon>Eukaryota</taxon>
        <taxon>Fungi</taxon>
        <taxon>Dikarya</taxon>
        <taxon>Ascomycota</taxon>
        <taxon>Pezizomycotina</taxon>
        <taxon>Dothideomycetes</taxon>
        <taxon>Pleosporomycetidae</taxon>
        <taxon>Pleosporales</taxon>
        <taxon>Pleosporineae</taxon>
        <taxon>Didymellaceae</taxon>
        <taxon>Didymella</taxon>
    </lineage>
</organism>
<dbReference type="EMBL" id="SWKV01000017">
    <property type="protein sequence ID" value="KAF3042171.1"/>
    <property type="molecule type" value="Genomic_DNA"/>
</dbReference>
<feature type="region of interest" description="Disordered" evidence="1">
    <location>
        <begin position="39"/>
        <end position="169"/>
    </location>
</feature>
<reference evidence="2" key="1">
    <citation type="submission" date="2019-04" db="EMBL/GenBank/DDBJ databases">
        <title>Sequencing of skin fungus with MAO and IRED activity.</title>
        <authorList>
            <person name="Marsaioli A.J."/>
            <person name="Bonatto J.M.C."/>
            <person name="Reis Junior O."/>
        </authorList>
    </citation>
    <scope>NUCLEOTIDE SEQUENCE</scope>
    <source>
        <strain evidence="2">28M1</strain>
    </source>
</reference>
<keyword evidence="3" id="KW-1185">Reference proteome</keyword>
<evidence type="ECO:0000313" key="2">
    <source>
        <dbReference type="EMBL" id="KAF3042171.1"/>
    </source>
</evidence>
<feature type="compositionally biased region" description="Polar residues" evidence="1">
    <location>
        <begin position="47"/>
        <end position="58"/>
    </location>
</feature>
<dbReference type="AlphaFoldDB" id="A0A9P5C224"/>
<accession>A0A9P5C224</accession>